<reference evidence="1 2" key="1">
    <citation type="journal article" date="2017" name="Int. J. Syst. Evol. Microbiol.">
        <title>Ramlibacter alkalitolerans sp. nov., alkali-tolerant bacterium isolated from soil of ginseng.</title>
        <authorList>
            <person name="Lee D.H."/>
            <person name="Cha C.J."/>
        </authorList>
    </citation>
    <scope>NUCLEOTIDE SEQUENCE [LARGE SCALE GENOMIC DNA]</scope>
    <source>
        <strain evidence="1 2">KACC 19305</strain>
    </source>
</reference>
<protein>
    <recommendedName>
        <fullName evidence="3">DUF465 domain-containing protein</fullName>
    </recommendedName>
</protein>
<organism evidence="1 2">
    <name type="scientific">Ramlibacter alkalitolerans</name>
    <dbReference type="NCBI Taxonomy" id="2039631"/>
    <lineage>
        <taxon>Bacteria</taxon>
        <taxon>Pseudomonadati</taxon>
        <taxon>Pseudomonadota</taxon>
        <taxon>Betaproteobacteria</taxon>
        <taxon>Burkholderiales</taxon>
        <taxon>Comamonadaceae</taxon>
        <taxon>Ramlibacter</taxon>
    </lineage>
</organism>
<accession>A0ABS1JHJ7</accession>
<proteinExistence type="predicted"/>
<comment type="caution">
    <text evidence="1">The sequence shown here is derived from an EMBL/GenBank/DDBJ whole genome shotgun (WGS) entry which is preliminary data.</text>
</comment>
<sequence length="76" mass="9124">MNTRPLTMPPVQRALLREFERLHDEWRTACEAADAIECMKLSREEEFAEVQRLLEYRLVADRLHQEAMRLLRETPI</sequence>
<evidence type="ECO:0000313" key="2">
    <source>
        <dbReference type="Proteomes" id="UP000622707"/>
    </source>
</evidence>
<keyword evidence="2" id="KW-1185">Reference proteome</keyword>
<dbReference type="EMBL" id="JAEQND010000001">
    <property type="protein sequence ID" value="MBL0423667.1"/>
    <property type="molecule type" value="Genomic_DNA"/>
</dbReference>
<evidence type="ECO:0008006" key="3">
    <source>
        <dbReference type="Google" id="ProtNLM"/>
    </source>
</evidence>
<dbReference type="Proteomes" id="UP000622707">
    <property type="component" value="Unassembled WGS sequence"/>
</dbReference>
<dbReference type="RefSeq" id="WP_201686914.1">
    <property type="nucleotide sequence ID" value="NZ_JAEQND010000001.1"/>
</dbReference>
<evidence type="ECO:0000313" key="1">
    <source>
        <dbReference type="EMBL" id="MBL0423667.1"/>
    </source>
</evidence>
<name>A0ABS1JHJ7_9BURK</name>
<gene>
    <name evidence="1" type="ORF">JI746_01005</name>
</gene>